<proteinExistence type="predicted"/>
<accession>A0A6N9HMU3</accession>
<comment type="caution">
    <text evidence="2">The sequence shown here is derived from an EMBL/GenBank/DDBJ whole genome shotgun (WGS) entry which is preliminary data.</text>
</comment>
<name>A0A6N9HMU3_9BURK</name>
<dbReference type="PROSITE" id="PS51257">
    <property type="entry name" value="PROKAR_LIPOPROTEIN"/>
    <property type="match status" value="1"/>
</dbReference>
<feature type="signal peptide" evidence="1">
    <location>
        <begin position="1"/>
        <end position="23"/>
    </location>
</feature>
<dbReference type="EMBL" id="WWCJ01000017">
    <property type="protein sequence ID" value="MYN04513.1"/>
    <property type="molecule type" value="Genomic_DNA"/>
</dbReference>
<feature type="chain" id="PRO_5026681962" description="Lipoprotein" evidence="1">
    <location>
        <begin position="24"/>
        <end position="168"/>
    </location>
</feature>
<reference evidence="2 3" key="1">
    <citation type="submission" date="2019-12" db="EMBL/GenBank/DDBJ databases">
        <title>Novel species isolated from a subtropical stream in China.</title>
        <authorList>
            <person name="Lu H."/>
        </authorList>
    </citation>
    <scope>NUCLEOTIDE SEQUENCE [LARGE SCALE GENOMIC DNA]</scope>
    <source>
        <strain evidence="2 3">DS3</strain>
    </source>
</reference>
<gene>
    <name evidence="2" type="ORF">GTP41_20690</name>
</gene>
<protein>
    <recommendedName>
        <fullName evidence="4">Lipoprotein</fullName>
    </recommendedName>
</protein>
<keyword evidence="3" id="KW-1185">Reference proteome</keyword>
<dbReference type="Proteomes" id="UP000448575">
    <property type="component" value="Unassembled WGS sequence"/>
</dbReference>
<dbReference type="RefSeq" id="WP_161027472.1">
    <property type="nucleotide sequence ID" value="NZ_WWCJ01000017.1"/>
</dbReference>
<evidence type="ECO:0008006" key="4">
    <source>
        <dbReference type="Google" id="ProtNLM"/>
    </source>
</evidence>
<evidence type="ECO:0000313" key="3">
    <source>
        <dbReference type="Proteomes" id="UP000448575"/>
    </source>
</evidence>
<keyword evidence="1" id="KW-0732">Signal</keyword>
<evidence type="ECO:0000256" key="1">
    <source>
        <dbReference type="SAM" id="SignalP"/>
    </source>
</evidence>
<organism evidence="2 3">
    <name type="scientific">Pseudoduganella guangdongensis</name>
    <dbReference type="NCBI Taxonomy" id="2692179"/>
    <lineage>
        <taxon>Bacteria</taxon>
        <taxon>Pseudomonadati</taxon>
        <taxon>Pseudomonadota</taxon>
        <taxon>Betaproteobacteria</taxon>
        <taxon>Burkholderiales</taxon>
        <taxon>Oxalobacteraceae</taxon>
        <taxon>Telluria group</taxon>
        <taxon>Pseudoduganella</taxon>
    </lineage>
</organism>
<evidence type="ECO:0000313" key="2">
    <source>
        <dbReference type="EMBL" id="MYN04513.1"/>
    </source>
</evidence>
<sequence>MLERYMPRTIVLSLVICSSLALSACKDDDAKPPQSEDAAALGAIISIEFPIKSARWDVFGTPEYSGGVPGPTDYITLMAELEPADNWFASLKEPTGTTAVVPEAARPWLTSSFRGLMEKSRNSNVDLSSHADCRKYATTVKKSGRPVQGFVCNDDGKLLMYLTLSSEN</sequence>
<dbReference type="AlphaFoldDB" id="A0A6N9HMU3"/>